<evidence type="ECO:0000256" key="3">
    <source>
        <dbReference type="ARBA" id="ARBA00005913"/>
    </source>
</evidence>
<proteinExistence type="inferred from homology"/>
<accession>A0A6A5UGW9</accession>
<evidence type="ECO:0000259" key="9">
    <source>
        <dbReference type="Pfam" id="PF10241"/>
    </source>
</evidence>
<evidence type="ECO:0000256" key="6">
    <source>
        <dbReference type="ARBA" id="ARBA00022753"/>
    </source>
</evidence>
<keyword evidence="11" id="KW-1185">Reference proteome</keyword>
<dbReference type="AlphaFoldDB" id="A0A6A5UGW9"/>
<gene>
    <name evidence="10" type="ORF">CC80DRAFT_9219</name>
</gene>
<dbReference type="GO" id="GO:0007032">
    <property type="term" value="P:endosome organization"/>
    <property type="evidence" value="ECO:0007669"/>
    <property type="project" value="TreeGrafter"/>
</dbReference>
<dbReference type="GO" id="GO:0032880">
    <property type="term" value="P:regulation of protein localization"/>
    <property type="evidence" value="ECO:0007669"/>
    <property type="project" value="TreeGrafter"/>
</dbReference>
<dbReference type="GO" id="GO:0031083">
    <property type="term" value="C:BLOC-1 complex"/>
    <property type="evidence" value="ECO:0007669"/>
    <property type="project" value="TreeGrafter"/>
</dbReference>
<dbReference type="Proteomes" id="UP000800035">
    <property type="component" value="Unassembled WGS sequence"/>
</dbReference>
<feature type="domain" description="KxDL" evidence="9">
    <location>
        <begin position="111"/>
        <end position="196"/>
    </location>
</feature>
<dbReference type="PANTHER" id="PTHR37787">
    <property type="entry name" value="BIOGENESIS OF LYSOSOME-RELATED ORGANELLES COMPLEX 1 SUBUNIT KXD1"/>
    <property type="match status" value="1"/>
</dbReference>
<sequence>MSTTHAYYPSQPHAHPHHQPTYSYPNYPSSPLPISMPHKPGYYYPHHPQQHYGRVSGSPPEAPDSVTTSGVASYEPSATSSSYAGSASDYDSASSGGAAGGVDLLDYMGKRLNGTLDSTRLDRSLVKQAQTSGELNAKHRELLELQALAQRRLAGARANFSDGMRAAKEVQRDLQWTQKRVDGLNDRAARKYPDQYKTAQRRYPAPVDY</sequence>
<name>A0A6A5UGW9_9PLEO</name>
<feature type="compositionally biased region" description="Basic and acidic residues" evidence="8">
    <location>
        <begin position="185"/>
        <end position="194"/>
    </location>
</feature>
<reference evidence="10" key="1">
    <citation type="journal article" date="2020" name="Stud. Mycol.">
        <title>101 Dothideomycetes genomes: a test case for predicting lifestyles and emergence of pathogens.</title>
        <authorList>
            <person name="Haridas S."/>
            <person name="Albert R."/>
            <person name="Binder M."/>
            <person name="Bloem J."/>
            <person name="Labutti K."/>
            <person name="Salamov A."/>
            <person name="Andreopoulos B."/>
            <person name="Baker S."/>
            <person name="Barry K."/>
            <person name="Bills G."/>
            <person name="Bluhm B."/>
            <person name="Cannon C."/>
            <person name="Castanera R."/>
            <person name="Culley D."/>
            <person name="Daum C."/>
            <person name="Ezra D."/>
            <person name="Gonzalez J."/>
            <person name="Henrissat B."/>
            <person name="Kuo A."/>
            <person name="Liang C."/>
            <person name="Lipzen A."/>
            <person name="Lutzoni F."/>
            <person name="Magnuson J."/>
            <person name="Mondo S."/>
            <person name="Nolan M."/>
            <person name="Ohm R."/>
            <person name="Pangilinan J."/>
            <person name="Park H.-J."/>
            <person name="Ramirez L."/>
            <person name="Alfaro M."/>
            <person name="Sun H."/>
            <person name="Tritt A."/>
            <person name="Yoshinaga Y."/>
            <person name="Zwiers L.-H."/>
            <person name="Turgeon B."/>
            <person name="Goodwin S."/>
            <person name="Spatafora J."/>
            <person name="Crous P."/>
            <person name="Grigoriev I."/>
        </authorList>
    </citation>
    <scope>NUCLEOTIDE SEQUENCE</scope>
    <source>
        <strain evidence="10">CBS 675.92</strain>
    </source>
</reference>
<organism evidence="10 11">
    <name type="scientific">Byssothecium circinans</name>
    <dbReference type="NCBI Taxonomy" id="147558"/>
    <lineage>
        <taxon>Eukaryota</taxon>
        <taxon>Fungi</taxon>
        <taxon>Dikarya</taxon>
        <taxon>Ascomycota</taxon>
        <taxon>Pezizomycotina</taxon>
        <taxon>Dothideomycetes</taxon>
        <taxon>Pleosporomycetidae</taxon>
        <taxon>Pleosporales</taxon>
        <taxon>Massarineae</taxon>
        <taxon>Massarinaceae</taxon>
        <taxon>Byssothecium</taxon>
    </lineage>
</organism>
<comment type="similarity">
    <text evidence="3">Belongs to the KXD1 family.</text>
</comment>
<feature type="region of interest" description="Disordered" evidence="8">
    <location>
        <begin position="1"/>
        <end position="95"/>
    </location>
</feature>
<evidence type="ECO:0000313" key="11">
    <source>
        <dbReference type="Proteomes" id="UP000800035"/>
    </source>
</evidence>
<keyword evidence="5" id="KW-0813">Transport</keyword>
<keyword evidence="6" id="KW-0967">Endosome</keyword>
<evidence type="ECO:0000256" key="8">
    <source>
        <dbReference type="SAM" id="MobiDB-lite"/>
    </source>
</evidence>
<dbReference type="InterPro" id="IPR051390">
    <property type="entry name" value="BLOC-1_subunit_KXD1"/>
</dbReference>
<comment type="subcellular location">
    <subcellularLocation>
        <location evidence="2">Endosome</location>
    </subcellularLocation>
</comment>
<dbReference type="EMBL" id="ML976977">
    <property type="protein sequence ID" value="KAF1963580.1"/>
    <property type="molecule type" value="Genomic_DNA"/>
</dbReference>
<feature type="compositionally biased region" description="Low complexity" evidence="8">
    <location>
        <begin position="1"/>
        <end position="53"/>
    </location>
</feature>
<dbReference type="GO" id="GO:0005768">
    <property type="term" value="C:endosome"/>
    <property type="evidence" value="ECO:0007669"/>
    <property type="project" value="UniProtKB-SubCell"/>
</dbReference>
<comment type="function">
    <text evidence="1">Component of the biogenesis of lysosome-related organelles complex-1 (BLOC-1) involved in endosomal cargo sorting.</text>
</comment>
<feature type="compositionally biased region" description="Low complexity" evidence="8">
    <location>
        <begin position="77"/>
        <end position="95"/>
    </location>
</feature>
<evidence type="ECO:0000256" key="5">
    <source>
        <dbReference type="ARBA" id="ARBA00022448"/>
    </source>
</evidence>
<feature type="region of interest" description="Disordered" evidence="8">
    <location>
        <begin position="185"/>
        <end position="209"/>
    </location>
</feature>
<evidence type="ECO:0000256" key="4">
    <source>
        <dbReference type="ARBA" id="ARBA00016207"/>
    </source>
</evidence>
<evidence type="ECO:0000256" key="7">
    <source>
        <dbReference type="ARBA" id="ARBA00029808"/>
    </source>
</evidence>
<evidence type="ECO:0000256" key="2">
    <source>
        <dbReference type="ARBA" id="ARBA00004177"/>
    </source>
</evidence>
<protein>
    <recommendedName>
        <fullName evidence="4">Biogenesis of lysosome-related organelles complex 1 subunit KXD1</fullName>
    </recommendedName>
    <alternativeName>
        <fullName evidence="7">KxDL homolog</fullName>
    </alternativeName>
</protein>
<dbReference type="PANTHER" id="PTHR37787:SF1">
    <property type="entry name" value="BIOGENESIS OF LYSOSOME-RELATED ORGANELLES COMPLEX 1 SUBUNIT KXD1"/>
    <property type="match status" value="1"/>
</dbReference>
<evidence type="ECO:0000256" key="1">
    <source>
        <dbReference type="ARBA" id="ARBA00002069"/>
    </source>
</evidence>
<dbReference type="OrthoDB" id="4089816at2759"/>
<dbReference type="InterPro" id="IPR019371">
    <property type="entry name" value="KxDL_dom"/>
</dbReference>
<evidence type="ECO:0000313" key="10">
    <source>
        <dbReference type="EMBL" id="KAF1963580.1"/>
    </source>
</evidence>
<dbReference type="Pfam" id="PF10241">
    <property type="entry name" value="KxDL"/>
    <property type="match status" value="1"/>
</dbReference>